<evidence type="ECO:0000313" key="4">
    <source>
        <dbReference type="Proteomes" id="UP000053647"/>
    </source>
</evidence>
<feature type="compositionally biased region" description="Polar residues" evidence="1">
    <location>
        <begin position="61"/>
        <end position="71"/>
    </location>
</feature>
<dbReference type="Gene3D" id="1.20.1050.80">
    <property type="entry name" value="VPS9 domain"/>
    <property type="match status" value="2"/>
</dbReference>
<dbReference type="PROSITE" id="PS51205">
    <property type="entry name" value="VPS9"/>
    <property type="match status" value="1"/>
</dbReference>
<proteinExistence type="predicted"/>
<dbReference type="GO" id="GO:0031267">
    <property type="term" value="F:small GTPase binding"/>
    <property type="evidence" value="ECO:0007669"/>
    <property type="project" value="TreeGrafter"/>
</dbReference>
<dbReference type="GO" id="GO:0005085">
    <property type="term" value="F:guanyl-nucleotide exchange factor activity"/>
    <property type="evidence" value="ECO:0007669"/>
    <property type="project" value="InterPro"/>
</dbReference>
<feature type="region of interest" description="Disordered" evidence="1">
    <location>
        <begin position="435"/>
        <end position="463"/>
    </location>
</feature>
<keyword evidence="4" id="KW-1185">Reference proteome</keyword>
<name>A0A0C9TN72_PAXIN</name>
<dbReference type="PANTHER" id="PTHR23101:SF25">
    <property type="entry name" value="GTPASE-ACTIVATING PROTEIN AND VPS9 DOMAIN-CONTAINING PROTEIN 1"/>
    <property type="match status" value="1"/>
</dbReference>
<dbReference type="InterPro" id="IPR003123">
    <property type="entry name" value="VPS9"/>
</dbReference>
<feature type="region of interest" description="Disordered" evidence="1">
    <location>
        <begin position="577"/>
        <end position="606"/>
    </location>
</feature>
<evidence type="ECO:0000256" key="1">
    <source>
        <dbReference type="SAM" id="MobiDB-lite"/>
    </source>
</evidence>
<sequence>MSARRETLFPPTSIGRARGANIVRSGSRESLTAHPLLSHARGPSTTSTLSQSPNQPPTPDGGTNTSNSNYVPYTPRQRLATTSTTAQPSVSVATPQPPFQGAAAGKLQLMNLKAAAQGIGLDTDSLGWAILEKISYEGDISEEWSEIWAAITKGNASLLLPLERASGHEWITAEFVKDHTIICDTASRNNTAVITLSGLRGYLVNDVLTIRATLSPSTKQFQDLFASSSSRASLLAGLPPLCSYPPESSYPSFTLAAFSASLPLPPRGSKPPLPPRPNARPTPSQAPSRLSMPFASLFGQRPSTPPTITTPLPPTAATTAPLSTDVEQIIEVSAFSIGTSIARTDVSKGIVSALKAEIAVALNDQPPWIVERVQSFALPLFPFIKAPAGKKKLHDIGGSPNRITYAINTTQDKPEELADKFQDFYHAIEAELRNGGKPSVEKPREDTDASDLQGDERVEEEKEGQDVRIRDVLEIIETTLCTLFYDRLFLPFTSDDASHDEALSSRIAALNMLDLRLEHLDVDVGDANREDLNGVVHDCGETLAQLDFASRSPHDKVAILVLAHKLVVEGLSKSPSIHLKNNDNDRVPAVRPYSPAQAPDSASSSSRVLVSPSVDFSTATFSKLENTQSSSLPPVQLSTSPESLPIVRASSPLPEIVTSTIPSPVSGDVLLPVIIFSVVKANPARLVSHLLFTQRFRNQSFGGEESYCLINLMAVAEFLENVDLGALGLAESEKKVISTADLTPIPIARPGGAPTSPIAMQDGHPGSLRGRVGQGVDAIAGSANKVISGVVDSSFGVLRALLPGQTSGTGAPEIGAVGSDSALWSVRPGSGLLRHESGFSIASFTASLPGQGRAKSVGNAEEDGQRELVEVSSRPPSLKSDRNDDEAASEPDETDNESESDGEGGEEDEEVHDARSIKSFESMLSGGRAKRKTRETHGRKSLTDRLTHMSGLSRRTQSDMLKVNSPKHPPTSRPDGLMPSCAPLAQLPPPNRRFLECTEQDIKVSEVGELLHEYRRLVEAVRSIGGFEE</sequence>
<feature type="compositionally biased region" description="Basic and acidic residues" evidence="1">
    <location>
        <begin position="935"/>
        <end position="947"/>
    </location>
</feature>
<feature type="compositionally biased region" description="Basic and acidic residues" evidence="1">
    <location>
        <begin position="454"/>
        <end position="463"/>
    </location>
</feature>
<dbReference type="GO" id="GO:0005829">
    <property type="term" value="C:cytosol"/>
    <property type="evidence" value="ECO:0007669"/>
    <property type="project" value="TreeGrafter"/>
</dbReference>
<evidence type="ECO:0000313" key="3">
    <source>
        <dbReference type="EMBL" id="KIJ12028.1"/>
    </source>
</evidence>
<dbReference type="Proteomes" id="UP000053647">
    <property type="component" value="Unassembled WGS sequence"/>
</dbReference>
<feature type="compositionally biased region" description="Low complexity" evidence="1">
    <location>
        <begin position="594"/>
        <end position="606"/>
    </location>
</feature>
<dbReference type="HOGENOM" id="CLU_009189_0_0_1"/>
<organism evidence="3 4">
    <name type="scientific">Paxillus involutus ATCC 200175</name>
    <dbReference type="NCBI Taxonomy" id="664439"/>
    <lineage>
        <taxon>Eukaryota</taxon>
        <taxon>Fungi</taxon>
        <taxon>Dikarya</taxon>
        <taxon>Basidiomycota</taxon>
        <taxon>Agaricomycotina</taxon>
        <taxon>Agaricomycetes</taxon>
        <taxon>Agaricomycetidae</taxon>
        <taxon>Boletales</taxon>
        <taxon>Paxilineae</taxon>
        <taxon>Paxillaceae</taxon>
        <taxon>Paxillus</taxon>
    </lineage>
</organism>
<evidence type="ECO:0000259" key="2">
    <source>
        <dbReference type="PROSITE" id="PS51205"/>
    </source>
</evidence>
<dbReference type="InterPro" id="IPR037191">
    <property type="entry name" value="VPS9_dom_sf"/>
</dbReference>
<dbReference type="GO" id="GO:0016192">
    <property type="term" value="P:vesicle-mediated transport"/>
    <property type="evidence" value="ECO:0007669"/>
    <property type="project" value="InterPro"/>
</dbReference>
<accession>A0A0C9TN72</accession>
<feature type="compositionally biased region" description="Pro residues" evidence="1">
    <location>
        <begin position="265"/>
        <end position="280"/>
    </location>
</feature>
<reference evidence="3 4" key="1">
    <citation type="submission" date="2014-06" db="EMBL/GenBank/DDBJ databases">
        <authorList>
            <consortium name="DOE Joint Genome Institute"/>
            <person name="Kuo A."/>
            <person name="Kohler A."/>
            <person name="Nagy L.G."/>
            <person name="Floudas D."/>
            <person name="Copeland A."/>
            <person name="Barry K.W."/>
            <person name="Cichocki N."/>
            <person name="Veneault-Fourrey C."/>
            <person name="LaButti K."/>
            <person name="Lindquist E.A."/>
            <person name="Lipzen A."/>
            <person name="Lundell T."/>
            <person name="Morin E."/>
            <person name="Murat C."/>
            <person name="Sun H."/>
            <person name="Tunlid A."/>
            <person name="Henrissat B."/>
            <person name="Grigoriev I.V."/>
            <person name="Hibbett D.S."/>
            <person name="Martin F."/>
            <person name="Nordberg H.P."/>
            <person name="Cantor M.N."/>
            <person name="Hua S.X."/>
        </authorList>
    </citation>
    <scope>NUCLEOTIDE SEQUENCE [LARGE SCALE GENOMIC DNA]</scope>
    <source>
        <strain evidence="3 4">ATCC 200175</strain>
    </source>
</reference>
<gene>
    <name evidence="3" type="ORF">PAXINDRAFT_171427</name>
</gene>
<feature type="compositionally biased region" description="Basic and acidic residues" evidence="1">
    <location>
        <begin position="435"/>
        <end position="447"/>
    </location>
</feature>
<dbReference type="SUPFAM" id="SSF109993">
    <property type="entry name" value="VPS9 domain"/>
    <property type="match status" value="1"/>
</dbReference>
<feature type="domain" description="VPS9" evidence="2">
    <location>
        <begin position="497"/>
        <end position="728"/>
    </location>
</feature>
<feature type="compositionally biased region" description="Polar residues" evidence="1">
    <location>
        <begin position="43"/>
        <end position="53"/>
    </location>
</feature>
<dbReference type="GO" id="GO:0030139">
    <property type="term" value="C:endocytic vesicle"/>
    <property type="evidence" value="ECO:0007669"/>
    <property type="project" value="TreeGrafter"/>
</dbReference>
<dbReference type="Pfam" id="PF02204">
    <property type="entry name" value="VPS9"/>
    <property type="match status" value="1"/>
</dbReference>
<dbReference type="OrthoDB" id="10264848at2759"/>
<feature type="region of interest" description="Disordered" evidence="1">
    <location>
        <begin position="265"/>
        <end position="287"/>
    </location>
</feature>
<dbReference type="EMBL" id="KN819369">
    <property type="protein sequence ID" value="KIJ12028.1"/>
    <property type="molecule type" value="Genomic_DNA"/>
</dbReference>
<dbReference type="PANTHER" id="PTHR23101">
    <property type="entry name" value="RAB GDP/GTP EXCHANGE FACTOR"/>
    <property type="match status" value="1"/>
</dbReference>
<reference evidence="4" key="2">
    <citation type="submission" date="2015-01" db="EMBL/GenBank/DDBJ databases">
        <title>Evolutionary Origins and Diversification of the Mycorrhizal Mutualists.</title>
        <authorList>
            <consortium name="DOE Joint Genome Institute"/>
            <consortium name="Mycorrhizal Genomics Consortium"/>
            <person name="Kohler A."/>
            <person name="Kuo A."/>
            <person name="Nagy L.G."/>
            <person name="Floudas D."/>
            <person name="Copeland A."/>
            <person name="Barry K.W."/>
            <person name="Cichocki N."/>
            <person name="Veneault-Fourrey C."/>
            <person name="LaButti K."/>
            <person name="Lindquist E.A."/>
            <person name="Lipzen A."/>
            <person name="Lundell T."/>
            <person name="Morin E."/>
            <person name="Murat C."/>
            <person name="Riley R."/>
            <person name="Ohm R."/>
            <person name="Sun H."/>
            <person name="Tunlid A."/>
            <person name="Henrissat B."/>
            <person name="Grigoriev I.V."/>
            <person name="Hibbett D.S."/>
            <person name="Martin F."/>
        </authorList>
    </citation>
    <scope>NUCLEOTIDE SEQUENCE [LARGE SCALE GENOMIC DNA]</scope>
    <source>
        <strain evidence="4">ATCC 200175</strain>
    </source>
</reference>
<dbReference type="AlphaFoldDB" id="A0A0C9TN72"/>
<feature type="region of interest" description="Disordered" evidence="1">
    <location>
        <begin position="1"/>
        <end position="73"/>
    </location>
</feature>
<feature type="compositionally biased region" description="Acidic residues" evidence="1">
    <location>
        <begin position="883"/>
        <end position="911"/>
    </location>
</feature>
<dbReference type="InterPro" id="IPR045046">
    <property type="entry name" value="Vps9-like"/>
</dbReference>
<protein>
    <recommendedName>
        <fullName evidence="2">VPS9 domain-containing protein</fullName>
    </recommendedName>
</protein>
<feature type="region of interest" description="Disordered" evidence="1">
    <location>
        <begin position="849"/>
        <end position="985"/>
    </location>
</feature>